<evidence type="ECO:0000313" key="1">
    <source>
        <dbReference type="EMBL" id="KAG1564501.1"/>
    </source>
</evidence>
<gene>
    <name evidence="1" type="ORF">G6F50_010966</name>
</gene>
<reference evidence="1 2" key="1">
    <citation type="journal article" date="2020" name="Microb. Genom.">
        <title>Genetic diversity of clinical and environmental Mucorales isolates obtained from an investigation of mucormycosis cases among solid organ transplant recipients.</title>
        <authorList>
            <person name="Nguyen M.H."/>
            <person name="Kaul D."/>
            <person name="Muto C."/>
            <person name="Cheng S.J."/>
            <person name="Richter R.A."/>
            <person name="Bruno V.M."/>
            <person name="Liu G."/>
            <person name="Beyhan S."/>
            <person name="Sundermann A.J."/>
            <person name="Mounaud S."/>
            <person name="Pasculle A.W."/>
            <person name="Nierman W.C."/>
            <person name="Driscoll E."/>
            <person name="Cumbie R."/>
            <person name="Clancy C.J."/>
            <person name="Dupont C.L."/>
        </authorList>
    </citation>
    <scope>NUCLEOTIDE SEQUENCE [LARGE SCALE GENOMIC DNA]</scope>
    <source>
        <strain evidence="1 2">GL24</strain>
    </source>
</reference>
<dbReference type="AlphaFoldDB" id="A0A9P6YU23"/>
<dbReference type="Proteomes" id="UP000740926">
    <property type="component" value="Unassembled WGS sequence"/>
</dbReference>
<evidence type="ECO:0000313" key="2">
    <source>
        <dbReference type="Proteomes" id="UP000740926"/>
    </source>
</evidence>
<name>A0A9P6YU23_9FUNG</name>
<proteinExistence type="predicted"/>
<organism evidence="1 2">
    <name type="scientific">Rhizopus delemar</name>
    <dbReference type="NCBI Taxonomy" id="936053"/>
    <lineage>
        <taxon>Eukaryota</taxon>
        <taxon>Fungi</taxon>
        <taxon>Fungi incertae sedis</taxon>
        <taxon>Mucoromycota</taxon>
        <taxon>Mucoromycotina</taxon>
        <taxon>Mucoromycetes</taxon>
        <taxon>Mucorales</taxon>
        <taxon>Mucorineae</taxon>
        <taxon>Rhizopodaceae</taxon>
        <taxon>Rhizopus</taxon>
    </lineage>
</organism>
<keyword evidence="2" id="KW-1185">Reference proteome</keyword>
<sequence>MILTKPKIISTESDDRLPFDKRISPSPGQISSGWGWLERPGGRTELRSSNEVILSSNDGKQTRGLCGCDLWAIMTDALVVSVNRMLE</sequence>
<comment type="caution">
    <text evidence="1">The sequence shown here is derived from an EMBL/GenBank/DDBJ whole genome shotgun (WGS) entry which is preliminary data.</text>
</comment>
<protein>
    <submittedName>
        <fullName evidence="1">Uncharacterized protein</fullName>
    </submittedName>
</protein>
<accession>A0A9P6YU23</accession>
<dbReference type="EMBL" id="JAANIU010002595">
    <property type="protein sequence ID" value="KAG1564501.1"/>
    <property type="molecule type" value="Genomic_DNA"/>
</dbReference>